<keyword evidence="2" id="KW-1185">Reference proteome</keyword>
<evidence type="ECO:0000313" key="1">
    <source>
        <dbReference type="EMBL" id="KAK1145001.1"/>
    </source>
</evidence>
<dbReference type="EMBL" id="JAOPJF010000027">
    <property type="protein sequence ID" value="KAK1145001.1"/>
    <property type="molecule type" value="Genomic_DNA"/>
</dbReference>
<protein>
    <submittedName>
        <fullName evidence="1">Uncharacterized protein</fullName>
    </submittedName>
</protein>
<dbReference type="Proteomes" id="UP001177260">
    <property type="component" value="Unassembled WGS sequence"/>
</dbReference>
<comment type="caution">
    <text evidence="1">The sequence shown here is derived from an EMBL/GenBank/DDBJ whole genome shotgun (WGS) entry which is preliminary data.</text>
</comment>
<evidence type="ECO:0000313" key="2">
    <source>
        <dbReference type="Proteomes" id="UP001177260"/>
    </source>
</evidence>
<name>A0ACC3B3K3_9EURO</name>
<proteinExistence type="predicted"/>
<organism evidence="1 2">
    <name type="scientific">Aspergillus melleus</name>
    <dbReference type="NCBI Taxonomy" id="138277"/>
    <lineage>
        <taxon>Eukaryota</taxon>
        <taxon>Fungi</taxon>
        <taxon>Dikarya</taxon>
        <taxon>Ascomycota</taxon>
        <taxon>Pezizomycotina</taxon>
        <taxon>Eurotiomycetes</taxon>
        <taxon>Eurotiomycetidae</taxon>
        <taxon>Eurotiales</taxon>
        <taxon>Aspergillaceae</taxon>
        <taxon>Aspergillus</taxon>
        <taxon>Aspergillus subgen. Circumdati</taxon>
    </lineage>
</organism>
<sequence length="1148" mass="127959">MSADDPFSFIDHNNTERKPPKKAHWREKLFSKDRRNKGPDDQQIEAFLAPARSKSVSYGAPSAAAASRGLPTPRLDVSQRFPSSQELSNTSPTTHPASATELHSSVNFPKPQKKRNGKTLKVKFSDKVPELIGEGGDESEVPTMEISLHRNTRHNRGPSGGSTDAAPSLPQLQLDTSFGDGHKGITRQKTRHRKDVNVNVNEDEDEDTGNRKPLLIQNAQDSDFLMSLNLGDKGSRLSFRASPESNSFAQRVRDKMQAEEGRALQQHRFDEPTSPSKEETRPDSPSSAYDTPPLSETETTPPSNSLRSPVSDTQGGQYSALPPAYHAGANPQNRSPTKSLPSIPSDSPLDRLSQQLTSGELRDSPKSNPQPPKMSLRAVATQINDTAFIELKKYVAQYETLIRRSAENVKPLMETSLAEWMRAAVWWFLRGKKRLEAYARASRPSSSSGRPARRTSPDDARQAVVDLGKSLWILDNIVTQHPEVTRYGAMSVDALLAVVNTTGDRQLADLLALHQALLNHLRSLAMSIKRNNIISTIGTADEAATRGDMSVWVRYPFFAPDVSAVLSGTASRSMLIDRSGKSPDLVHMMPLGDTNRLFSYGNMFVDVFVSSSEDDADQQFSIPCVLSIVRDRGDWYVFAAITSQSELVNIMIQSDRKKGPTWENVEWQVRSHSMRVKLPRGFELDVNFQEEDFKTLWNIVQYTMKTEESLQPEAGENMVFESTLKMFHYMDPGSQKAFPAEPVERCRLRLFERSVTVTEGTGQRSIHQGHRLTVLTSPKIKTLSNIRHLLGHKEPIVFGLLRGEDGAPALLVKVKEDGRTRSMLMTFQDDEERSAIHSILLGTLPGETETKTSDIPIRAYSIEQPADRFTGKPAKTHLQFPAGSVSVIDQEHRMVDHGYGPTVLSEHLRAFVATEWGSATDRINLAPGELKLGLDINNRTGLSLFRPGQQDLTLSLADNLTSPDMPDSLATFMQLATTKPTVRRFDFATVKDLHAFQEAVTGFRVLFDSVASSFTISRRRMVVPITKKWEANMARIQIVQQEKVVQLLAYLNDFPYGKCMNFVLKSTDMLENFGRAGKFGVKIVDAKFALPKNDNDPASDYLCLDMPEYPMEHDDISIAFDSESDRTNFQTAAPGSVREASRMSSLRR</sequence>
<gene>
    <name evidence="1" type="ORF">N8T08_004716</name>
</gene>
<accession>A0ACC3B3K3</accession>
<reference evidence="1 2" key="1">
    <citation type="journal article" date="2023" name="ACS Omega">
        <title>Identification of the Neoaspergillic Acid Biosynthesis Gene Cluster by Establishing an In Vitro CRISPR-Ribonucleoprotein Genetic System in Aspergillus melleus.</title>
        <authorList>
            <person name="Yuan B."/>
            <person name="Grau M.F."/>
            <person name="Murata R.M."/>
            <person name="Torok T."/>
            <person name="Venkateswaran K."/>
            <person name="Stajich J.E."/>
            <person name="Wang C.C.C."/>
        </authorList>
    </citation>
    <scope>NUCLEOTIDE SEQUENCE [LARGE SCALE GENOMIC DNA]</scope>
    <source>
        <strain evidence="1 2">IMV 1140</strain>
    </source>
</reference>